<reference evidence="6 7" key="2">
    <citation type="journal article" date="2014" name="Curr. Biol.">
        <title>Symbiont-Supplemented Maternal Investment Underpinning Host's Ecological Adaptation.</title>
        <authorList>
            <person name="Kaiwa N."/>
            <person name="Hosokawa T."/>
            <person name="Nikoh N."/>
            <person name="Tanahashi M."/>
            <person name="Moriyama M."/>
            <person name="Meng X.Y."/>
            <person name="Maeda T."/>
            <person name="Yamaguchi K."/>
            <person name="Shigenobu S."/>
            <person name="Ito M."/>
            <person name="Fukatsu T."/>
        </authorList>
    </citation>
    <scope>NUCLEOTIDE SEQUENCE [LARGE SCALE GENOMIC DNA]</scope>
    <source>
        <strain evidence="6 7">UwTKB</strain>
    </source>
</reference>
<evidence type="ECO:0000256" key="1">
    <source>
        <dbReference type="ARBA" id="ARBA00010111"/>
    </source>
</evidence>
<dbReference type="InterPro" id="IPR020939">
    <property type="entry name" value="Ribosomal_bL34_CS"/>
</dbReference>
<organism evidence="6 7">
    <name type="scientific">Candidatus Tachikawaea gelatinosa</name>
    <dbReference type="NCBI Taxonomy" id="1410383"/>
    <lineage>
        <taxon>Bacteria</taxon>
        <taxon>Pseudomonadati</taxon>
        <taxon>Pseudomonadota</taxon>
        <taxon>Gammaproteobacteria</taxon>
        <taxon>Enterobacterales</taxon>
        <taxon>Enterobacteriaceae</taxon>
        <taxon>Candidatus Tachikawaea</taxon>
    </lineage>
</organism>
<dbReference type="HAMAP" id="MF_00391">
    <property type="entry name" value="Ribosomal_bL34"/>
    <property type="match status" value="1"/>
</dbReference>
<proteinExistence type="inferred from homology"/>
<name>A0A090AKZ7_9ENTR</name>
<dbReference type="GO" id="GO:0003735">
    <property type="term" value="F:structural constituent of ribosome"/>
    <property type="evidence" value="ECO:0007669"/>
    <property type="project" value="InterPro"/>
</dbReference>
<evidence type="ECO:0000256" key="5">
    <source>
        <dbReference type="HAMAP-Rule" id="MF_00391"/>
    </source>
</evidence>
<reference evidence="7" key="1">
    <citation type="submission" date="2013-11" db="EMBL/GenBank/DDBJ databases">
        <title>Symbiont-containing voluminous jelly as an extraordinary maternal gift for overwintering insect nymphs.</title>
        <authorList>
            <person name="Kaiwa N."/>
            <person name="Hosokawa T."/>
            <person name="Nikoh N."/>
            <person name="Meng X.Y."/>
            <person name="Tanahashi M."/>
            <person name="Moriyama M."/>
            <person name="Maeda T."/>
            <person name="Yamaguchi K."/>
            <person name="Shigenobu S."/>
            <person name="Ito M."/>
            <person name="Fukatsu T."/>
        </authorList>
    </citation>
    <scope>NUCLEOTIDE SEQUENCE [LARGE SCALE GENOMIC DNA]</scope>
    <source>
        <strain evidence="7">UwTKB</strain>
    </source>
</reference>
<keyword evidence="7" id="KW-1185">Reference proteome</keyword>
<comment type="similarity">
    <text evidence="1 5">Belongs to the bacterial ribosomal protein bL34 family.</text>
</comment>
<dbReference type="Gene3D" id="1.10.287.3980">
    <property type="match status" value="1"/>
</dbReference>
<dbReference type="GO" id="GO:1990904">
    <property type="term" value="C:ribonucleoprotein complex"/>
    <property type="evidence" value="ECO:0007669"/>
    <property type="project" value="UniProtKB-KW"/>
</dbReference>
<dbReference type="GO" id="GO:0006412">
    <property type="term" value="P:translation"/>
    <property type="evidence" value="ECO:0007669"/>
    <property type="project" value="UniProtKB-UniRule"/>
</dbReference>
<dbReference type="EMBL" id="AP014521">
    <property type="protein sequence ID" value="BAP58279.1"/>
    <property type="molecule type" value="Genomic_DNA"/>
</dbReference>
<dbReference type="GO" id="GO:0005840">
    <property type="term" value="C:ribosome"/>
    <property type="evidence" value="ECO:0007669"/>
    <property type="project" value="UniProtKB-KW"/>
</dbReference>
<dbReference type="HOGENOM" id="CLU_129938_2_1_6"/>
<evidence type="ECO:0000313" key="6">
    <source>
        <dbReference type="EMBL" id="BAP58279.1"/>
    </source>
</evidence>
<dbReference type="AlphaFoldDB" id="A0A090AKZ7"/>
<keyword evidence="2 5" id="KW-0689">Ribosomal protein</keyword>
<dbReference type="PROSITE" id="PS00784">
    <property type="entry name" value="RIBOSOMAL_L34"/>
    <property type="match status" value="1"/>
</dbReference>
<dbReference type="KEGG" id="sbw:TGUWTKB_0160"/>
<dbReference type="STRING" id="1410383.TGUWTKB_0160"/>
<protein>
    <recommendedName>
        <fullName evidence="4 5">Large ribosomal subunit protein bL34</fullName>
    </recommendedName>
</protein>
<evidence type="ECO:0000313" key="7">
    <source>
        <dbReference type="Proteomes" id="UP000031627"/>
    </source>
</evidence>
<accession>A0A090AKZ7</accession>
<evidence type="ECO:0000256" key="4">
    <source>
        <dbReference type="ARBA" id="ARBA00035177"/>
    </source>
</evidence>
<dbReference type="RefSeq" id="WP_041062267.1">
    <property type="nucleotide sequence ID" value="NZ_AP014521.1"/>
</dbReference>
<keyword evidence="3 5" id="KW-0687">Ribonucleoprotein</keyword>
<dbReference type="Proteomes" id="UP000031627">
    <property type="component" value="Chromosome"/>
</dbReference>
<dbReference type="OrthoDB" id="9804164at2"/>
<evidence type="ECO:0000256" key="2">
    <source>
        <dbReference type="ARBA" id="ARBA00022980"/>
    </source>
</evidence>
<gene>
    <name evidence="5 6" type="primary">rpmH</name>
    <name evidence="6" type="ORF">TGUWTKB_0160</name>
</gene>
<dbReference type="PANTHER" id="PTHR14503">
    <property type="entry name" value="MITOCHONDRIAL RIBOSOMAL PROTEIN 34 FAMILY MEMBER"/>
    <property type="match status" value="1"/>
</dbReference>
<dbReference type="FunFam" id="1.10.287.3980:FF:000001">
    <property type="entry name" value="Mitochondrial ribosomal protein L34"/>
    <property type="match status" value="1"/>
</dbReference>
<evidence type="ECO:0000256" key="3">
    <source>
        <dbReference type="ARBA" id="ARBA00023274"/>
    </source>
</evidence>
<dbReference type="NCBIfam" id="TIGR01030">
    <property type="entry name" value="rpmH_bact"/>
    <property type="match status" value="1"/>
</dbReference>
<dbReference type="PANTHER" id="PTHR14503:SF4">
    <property type="entry name" value="LARGE RIBOSOMAL SUBUNIT PROTEIN BL34M"/>
    <property type="match status" value="1"/>
</dbReference>
<dbReference type="Pfam" id="PF00468">
    <property type="entry name" value="Ribosomal_L34"/>
    <property type="match status" value="1"/>
</dbReference>
<dbReference type="InterPro" id="IPR000271">
    <property type="entry name" value="Ribosomal_bL34"/>
</dbReference>
<sequence length="48" mass="5843">MKRTFQPSLIKRNRSHGFRIRMKTKNGRKILSNRRLKNRTRLTISDCK</sequence>